<dbReference type="InterPro" id="IPR018052">
    <property type="entry name" value="Ald1_epimerase_CS"/>
</dbReference>
<dbReference type="GO" id="GO:0006006">
    <property type="term" value="P:glucose metabolic process"/>
    <property type="evidence" value="ECO:0007669"/>
    <property type="project" value="TreeGrafter"/>
</dbReference>
<reference evidence="7" key="1">
    <citation type="journal article" date="2021" name="PeerJ">
        <title>Extensive microbial diversity within the chicken gut microbiome revealed by metagenomics and culture.</title>
        <authorList>
            <person name="Gilroy R."/>
            <person name="Ravi A."/>
            <person name="Getino M."/>
            <person name="Pursley I."/>
            <person name="Horton D.L."/>
            <person name="Alikhan N.F."/>
            <person name="Baker D."/>
            <person name="Gharbi K."/>
            <person name="Hall N."/>
            <person name="Watson M."/>
            <person name="Adriaenssens E.M."/>
            <person name="Foster-Nyarko E."/>
            <person name="Jarju S."/>
            <person name="Secka A."/>
            <person name="Antonio M."/>
            <person name="Oren A."/>
            <person name="Chaudhuri R.R."/>
            <person name="La Ragione R."/>
            <person name="Hildebrand F."/>
            <person name="Pallen M.J."/>
        </authorList>
    </citation>
    <scope>NUCLEOTIDE SEQUENCE</scope>
    <source>
        <strain evidence="7">Gambia11-129</strain>
    </source>
</reference>
<organism evidence="7 8">
    <name type="scientific">Candidatus Ornithospirochaeta avicola</name>
    <dbReference type="NCBI Taxonomy" id="2840896"/>
    <lineage>
        <taxon>Bacteria</taxon>
        <taxon>Pseudomonadati</taxon>
        <taxon>Spirochaetota</taxon>
        <taxon>Spirochaetia</taxon>
        <taxon>Spirochaetales</taxon>
        <taxon>Spirochaetaceae</taxon>
        <taxon>Spirochaetaceae incertae sedis</taxon>
        <taxon>Candidatus Ornithospirochaeta</taxon>
    </lineage>
</organism>
<dbReference type="GO" id="GO:0004034">
    <property type="term" value="F:aldose 1-epimerase activity"/>
    <property type="evidence" value="ECO:0007669"/>
    <property type="project" value="TreeGrafter"/>
</dbReference>
<dbReference type="PROSITE" id="PS00545">
    <property type="entry name" value="ALDOSE_1_EPIMERASE"/>
    <property type="match status" value="1"/>
</dbReference>
<evidence type="ECO:0000256" key="6">
    <source>
        <dbReference type="ARBA" id="ARBA00033373"/>
    </source>
</evidence>
<dbReference type="GO" id="GO:0033499">
    <property type="term" value="P:galactose catabolic process via UDP-galactose, Leloir pathway"/>
    <property type="evidence" value="ECO:0007669"/>
    <property type="project" value="TreeGrafter"/>
</dbReference>
<name>A0A9D1PVQ5_9SPIO</name>
<proteinExistence type="inferred from homology"/>
<accession>A0A9D1PVQ5</accession>
<reference evidence="7" key="2">
    <citation type="submission" date="2021-04" db="EMBL/GenBank/DDBJ databases">
        <authorList>
            <person name="Gilroy R."/>
        </authorList>
    </citation>
    <scope>NUCLEOTIDE SEQUENCE</scope>
    <source>
        <strain evidence="7">Gambia11-129</strain>
    </source>
</reference>
<evidence type="ECO:0000256" key="1">
    <source>
        <dbReference type="ARBA" id="ARBA00006206"/>
    </source>
</evidence>
<evidence type="ECO:0000313" key="7">
    <source>
        <dbReference type="EMBL" id="HIV99472.1"/>
    </source>
</evidence>
<sequence length="318" mass="35662">MTKVFDLEKDYKRIVIKDGRYEVSVLTQGAVLNSFKIDDVDVCLGYKDYKSYIDCPSHMGEVVGPFANRIKDARFTLDGVEYTLEKNNNGRNSLHSGSKSFGLENFSIAGISDSSVTLALISGEKGGFPGTHEVLVTYMLSDGALTISYQVASDKKCPVNITNHAYFNLNGKGDIRSQEIMIPSDEFIAVDEYLIPTEIRKSEGTDFDFNKSTVIGERRDGKYDHAFILRDGEQVIAKGEKYQLRMLTDLPAVQFYTGAYLKNEGESLSGEIYGPHSGFALESEFYPDFVNRPDFRGFYTREGVPFKTSTTYILEDRV</sequence>
<evidence type="ECO:0000256" key="2">
    <source>
        <dbReference type="ARBA" id="ARBA00014165"/>
    </source>
</evidence>
<dbReference type="Gene3D" id="2.70.98.10">
    <property type="match status" value="1"/>
</dbReference>
<comment type="caution">
    <text evidence="7">The sequence shown here is derived from an EMBL/GenBank/DDBJ whole genome shotgun (WGS) entry which is preliminary data.</text>
</comment>
<evidence type="ECO:0000256" key="3">
    <source>
        <dbReference type="ARBA" id="ARBA00023235"/>
    </source>
</evidence>
<evidence type="ECO:0000313" key="8">
    <source>
        <dbReference type="Proteomes" id="UP000823936"/>
    </source>
</evidence>
<comment type="similarity">
    <text evidence="1">Belongs to the aldose epimerase family.</text>
</comment>
<keyword evidence="4" id="KW-0119">Carbohydrate metabolism</keyword>
<dbReference type="InterPro" id="IPR008183">
    <property type="entry name" value="Aldose_1/G6P_1-epimerase"/>
</dbReference>
<dbReference type="InterPro" id="IPR014718">
    <property type="entry name" value="GH-type_carb-bd"/>
</dbReference>
<dbReference type="Proteomes" id="UP000823936">
    <property type="component" value="Unassembled WGS sequence"/>
</dbReference>
<dbReference type="InterPro" id="IPR011013">
    <property type="entry name" value="Gal_mutarotase_sf_dom"/>
</dbReference>
<dbReference type="GO" id="GO:0030246">
    <property type="term" value="F:carbohydrate binding"/>
    <property type="evidence" value="ECO:0007669"/>
    <property type="project" value="InterPro"/>
</dbReference>
<dbReference type="Pfam" id="PF01263">
    <property type="entry name" value="Aldose_epim"/>
    <property type="match status" value="1"/>
</dbReference>
<evidence type="ECO:0000256" key="4">
    <source>
        <dbReference type="ARBA" id="ARBA00023277"/>
    </source>
</evidence>
<dbReference type="SUPFAM" id="SSF74650">
    <property type="entry name" value="Galactose mutarotase-like"/>
    <property type="match status" value="1"/>
</dbReference>
<evidence type="ECO:0000256" key="5">
    <source>
        <dbReference type="ARBA" id="ARBA00032300"/>
    </source>
</evidence>
<protein>
    <recommendedName>
        <fullName evidence="2">Aldose 1-epimerase</fullName>
    </recommendedName>
    <alternativeName>
        <fullName evidence="6">Galactose mutarotase</fullName>
    </alternativeName>
    <alternativeName>
        <fullName evidence="5">Type-1 mutarotase</fullName>
    </alternativeName>
</protein>
<gene>
    <name evidence="7" type="ORF">IAB12_06835</name>
</gene>
<keyword evidence="3" id="KW-0413">Isomerase</keyword>
<dbReference type="AlphaFoldDB" id="A0A9D1PVQ5"/>
<dbReference type="EMBL" id="DXHU01000023">
    <property type="protein sequence ID" value="HIV99472.1"/>
    <property type="molecule type" value="Genomic_DNA"/>
</dbReference>
<dbReference type="PANTHER" id="PTHR10091:SF0">
    <property type="entry name" value="GALACTOSE MUTAROTASE"/>
    <property type="match status" value="1"/>
</dbReference>
<dbReference type="InterPro" id="IPR047215">
    <property type="entry name" value="Galactose_mutarotase-like"/>
</dbReference>
<dbReference type="PANTHER" id="PTHR10091">
    <property type="entry name" value="ALDOSE-1-EPIMERASE"/>
    <property type="match status" value="1"/>
</dbReference>
<dbReference type="CDD" id="cd09019">
    <property type="entry name" value="galactose_mutarotase_like"/>
    <property type="match status" value="1"/>
</dbReference>